<dbReference type="GO" id="GO:0003700">
    <property type="term" value="F:DNA-binding transcription factor activity"/>
    <property type="evidence" value="ECO:0007669"/>
    <property type="project" value="TreeGrafter"/>
</dbReference>
<accession>A0A8J7RNL5</accession>
<keyword evidence="3" id="KW-0804">Transcription</keyword>
<dbReference type="PANTHER" id="PTHR30055">
    <property type="entry name" value="HTH-TYPE TRANSCRIPTIONAL REGULATOR RUTR"/>
    <property type="match status" value="1"/>
</dbReference>
<dbReference type="AlphaFoldDB" id="A0A8J7RNL5"/>
<dbReference type="Proteomes" id="UP000666240">
    <property type="component" value="Unassembled WGS sequence"/>
</dbReference>
<dbReference type="InterPro" id="IPR009057">
    <property type="entry name" value="Homeodomain-like_sf"/>
</dbReference>
<evidence type="ECO:0000313" key="7">
    <source>
        <dbReference type="Proteomes" id="UP000666240"/>
    </source>
</evidence>
<evidence type="ECO:0000256" key="2">
    <source>
        <dbReference type="ARBA" id="ARBA00023125"/>
    </source>
</evidence>
<keyword evidence="7" id="KW-1185">Reference proteome</keyword>
<name>A0A8J7RNL5_9HYPH</name>
<dbReference type="SUPFAM" id="SSF46689">
    <property type="entry name" value="Homeodomain-like"/>
    <property type="match status" value="1"/>
</dbReference>
<dbReference type="InterPro" id="IPR001647">
    <property type="entry name" value="HTH_TetR"/>
</dbReference>
<keyword evidence="1" id="KW-0805">Transcription regulation</keyword>
<dbReference type="InterPro" id="IPR050109">
    <property type="entry name" value="HTH-type_TetR-like_transc_reg"/>
</dbReference>
<evidence type="ECO:0000313" key="6">
    <source>
        <dbReference type="EMBL" id="MBP0439104.1"/>
    </source>
</evidence>
<dbReference type="RefSeq" id="WP_209335148.1">
    <property type="nucleotide sequence ID" value="NZ_JAGIYY010000003.1"/>
</dbReference>
<dbReference type="Gene3D" id="1.10.357.10">
    <property type="entry name" value="Tetracycline Repressor, domain 2"/>
    <property type="match status" value="1"/>
</dbReference>
<dbReference type="Gene3D" id="1.10.10.60">
    <property type="entry name" value="Homeodomain-like"/>
    <property type="match status" value="1"/>
</dbReference>
<dbReference type="PANTHER" id="PTHR30055:SF234">
    <property type="entry name" value="HTH-TYPE TRANSCRIPTIONAL REGULATOR BETI"/>
    <property type="match status" value="1"/>
</dbReference>
<feature type="DNA-binding region" description="H-T-H motif" evidence="4">
    <location>
        <begin position="59"/>
        <end position="78"/>
    </location>
</feature>
<feature type="domain" description="HTH tetR-type" evidence="5">
    <location>
        <begin position="36"/>
        <end position="96"/>
    </location>
</feature>
<dbReference type="InterPro" id="IPR036271">
    <property type="entry name" value="Tet_transcr_reg_TetR-rel_C_sf"/>
</dbReference>
<keyword evidence="2 4" id="KW-0238">DNA-binding</keyword>
<comment type="caution">
    <text evidence="6">The sequence shown here is derived from an EMBL/GenBank/DDBJ whole genome shotgun (WGS) entry which is preliminary data.</text>
</comment>
<dbReference type="PROSITE" id="PS50977">
    <property type="entry name" value="HTH_TETR_2"/>
    <property type="match status" value="1"/>
</dbReference>
<reference evidence="6" key="1">
    <citation type="submission" date="2021-03" db="EMBL/GenBank/DDBJ databases">
        <title>Genome sequencing and assembly of Tianweitania sediminis.</title>
        <authorList>
            <person name="Chhetri G."/>
        </authorList>
    </citation>
    <scope>NUCLEOTIDE SEQUENCE</scope>
    <source>
        <strain evidence="6">Z8</strain>
    </source>
</reference>
<evidence type="ECO:0000256" key="3">
    <source>
        <dbReference type="ARBA" id="ARBA00023163"/>
    </source>
</evidence>
<protein>
    <submittedName>
        <fullName evidence="6">TetR/AcrR family transcriptional regulator</fullName>
    </submittedName>
</protein>
<gene>
    <name evidence="6" type="ORF">J5Y06_10620</name>
</gene>
<evidence type="ECO:0000256" key="1">
    <source>
        <dbReference type="ARBA" id="ARBA00023015"/>
    </source>
</evidence>
<dbReference type="GO" id="GO:0000976">
    <property type="term" value="F:transcription cis-regulatory region binding"/>
    <property type="evidence" value="ECO:0007669"/>
    <property type="project" value="TreeGrafter"/>
</dbReference>
<dbReference type="SUPFAM" id="SSF48498">
    <property type="entry name" value="Tetracyclin repressor-like, C-terminal domain"/>
    <property type="match status" value="1"/>
</dbReference>
<evidence type="ECO:0000259" key="5">
    <source>
        <dbReference type="PROSITE" id="PS50977"/>
    </source>
</evidence>
<organism evidence="6 7">
    <name type="scientific">Tianweitania sediminis</name>
    <dbReference type="NCBI Taxonomy" id="1502156"/>
    <lineage>
        <taxon>Bacteria</taxon>
        <taxon>Pseudomonadati</taxon>
        <taxon>Pseudomonadota</taxon>
        <taxon>Alphaproteobacteria</taxon>
        <taxon>Hyphomicrobiales</taxon>
        <taxon>Phyllobacteriaceae</taxon>
        <taxon>Tianweitania</taxon>
    </lineage>
</organism>
<dbReference type="Pfam" id="PF00440">
    <property type="entry name" value="TetR_N"/>
    <property type="match status" value="1"/>
</dbReference>
<evidence type="ECO:0000256" key="4">
    <source>
        <dbReference type="PROSITE-ProRule" id="PRU00335"/>
    </source>
</evidence>
<proteinExistence type="predicted"/>
<sequence>MKVEKASTMSAPADGFDFIDQLTHELVESAAAKKAHKTRAALEIAVAQILAADGYHALKVADICARAGVGHGTFYRYWKDTESATYDTLTHFMAAIRQNRPRPERSADLYARILAGHEYYIEVYRRNFGLMRCLFQLADQVPKFAELDAAQNLQLAKRVVSAFERSGEMGPWPVHADEKLVTALSCITAVDGSLRMIFNNAELESIDRQRLAATFSNLWFRAFCGKDADAVGLHLVRRSEIGQPEE</sequence>
<dbReference type="EMBL" id="JAGIYY010000003">
    <property type="protein sequence ID" value="MBP0439104.1"/>
    <property type="molecule type" value="Genomic_DNA"/>
</dbReference>